<feature type="transmembrane region" description="Helical" evidence="2">
    <location>
        <begin position="264"/>
        <end position="288"/>
    </location>
</feature>
<sequence>MRPAQSLVQLALCLSTCGSVASASEWPRWLPELDALIVRADSSSDSGQASVATGKNPSQTVLPEVSASATDASSQAGGKTTGDSNTAKPTQTGKSGTAATATKKANAAHTQFPPDAPPAGVSMQTPNTGLQPSGLYKISDYVTWSWNYTGLLGTPTAIDLLVSCSAASETWTLTGNMSFQTAVNYVWDTKQEANDAQRPLLVQTYTLIIKDSNASITQAPEPGYLGAYASYTFGMYTGQPYTAYPDWTCPGTCSAASSAFDRQAVVLAIATSIVTLLSFTWFVAGLGLH</sequence>
<feature type="signal peptide" evidence="3">
    <location>
        <begin position="1"/>
        <end position="23"/>
    </location>
</feature>
<evidence type="ECO:0000256" key="1">
    <source>
        <dbReference type="SAM" id="MobiDB-lite"/>
    </source>
</evidence>
<evidence type="ECO:0000256" key="3">
    <source>
        <dbReference type="SAM" id="SignalP"/>
    </source>
</evidence>
<organism evidence="5">
    <name type="scientific">Photinus pyralis</name>
    <name type="common">Common eastern firefly</name>
    <name type="synonym">Lampyris pyralis</name>
    <dbReference type="NCBI Taxonomy" id="7054"/>
    <lineage>
        <taxon>Eukaryota</taxon>
        <taxon>Metazoa</taxon>
        <taxon>Ecdysozoa</taxon>
        <taxon>Arthropoda</taxon>
        <taxon>Hexapoda</taxon>
        <taxon>Insecta</taxon>
        <taxon>Pterygota</taxon>
        <taxon>Neoptera</taxon>
        <taxon>Endopterygota</taxon>
        <taxon>Coleoptera</taxon>
        <taxon>Polyphaga</taxon>
        <taxon>Elateriformia</taxon>
        <taxon>Elateroidea</taxon>
        <taxon>Lampyridae</taxon>
        <taxon>Lampyrinae</taxon>
        <taxon>Photinus</taxon>
    </lineage>
</organism>
<protein>
    <recommendedName>
        <fullName evidence="4">DUF7137 domain-containing protein</fullName>
    </recommendedName>
</protein>
<dbReference type="EMBL" id="GEZM01094440">
    <property type="protein sequence ID" value="JAV55684.1"/>
    <property type="molecule type" value="Transcribed_RNA"/>
</dbReference>
<feature type="domain" description="DUF7137" evidence="4">
    <location>
        <begin position="116"/>
        <end position="250"/>
    </location>
</feature>
<reference evidence="5" key="1">
    <citation type="journal article" date="2016" name="Sci. Rep.">
        <title>Molecular characterization of firefly nuptial gifts: a multi-omics approach sheds light on postcopulatory sexual selection.</title>
        <authorList>
            <person name="Al-Wathiqui N."/>
            <person name="Fallon T.R."/>
            <person name="South A."/>
            <person name="Weng J.K."/>
            <person name="Lewis S.M."/>
        </authorList>
    </citation>
    <scope>NUCLEOTIDE SEQUENCE</scope>
</reference>
<feature type="chain" id="PRO_5012417614" description="DUF7137 domain-containing protein" evidence="3">
    <location>
        <begin position="24"/>
        <end position="289"/>
    </location>
</feature>
<keyword evidence="3" id="KW-0732">Signal</keyword>
<name>A0A1Y1K2J1_PHOPY</name>
<accession>A0A1Y1K2J1</accession>
<keyword evidence="2" id="KW-1133">Transmembrane helix</keyword>
<evidence type="ECO:0000256" key="2">
    <source>
        <dbReference type="SAM" id="Phobius"/>
    </source>
</evidence>
<keyword evidence="2" id="KW-0812">Transmembrane</keyword>
<feature type="region of interest" description="Disordered" evidence="1">
    <location>
        <begin position="45"/>
        <end position="127"/>
    </location>
</feature>
<keyword evidence="2" id="KW-0472">Membrane</keyword>
<evidence type="ECO:0000259" key="4">
    <source>
        <dbReference type="Pfam" id="PF23585"/>
    </source>
</evidence>
<dbReference type="InterPro" id="IPR055561">
    <property type="entry name" value="DUF7137"/>
</dbReference>
<dbReference type="AlphaFoldDB" id="A0A1Y1K2J1"/>
<feature type="compositionally biased region" description="Low complexity" evidence="1">
    <location>
        <begin position="90"/>
        <end position="110"/>
    </location>
</feature>
<proteinExistence type="predicted"/>
<dbReference type="PANTHER" id="PTHR42028">
    <property type="entry name" value="CHROMOSOME 1, WHOLE GENOME SHOTGUN SEQUENCE"/>
    <property type="match status" value="1"/>
</dbReference>
<feature type="compositionally biased region" description="Polar residues" evidence="1">
    <location>
        <begin position="45"/>
        <end position="89"/>
    </location>
</feature>
<evidence type="ECO:0000313" key="5">
    <source>
        <dbReference type="EMBL" id="JAV55684.1"/>
    </source>
</evidence>
<dbReference type="Pfam" id="PF23585">
    <property type="entry name" value="DUF7137"/>
    <property type="match status" value="1"/>
</dbReference>
<dbReference type="PANTHER" id="PTHR42028:SF1">
    <property type="entry name" value="YALI0E30657P"/>
    <property type="match status" value="1"/>
</dbReference>